<accession>N1PNP6</accession>
<keyword evidence="3" id="KW-1185">Reference proteome</keyword>
<reference evidence="2 3" key="2">
    <citation type="journal article" date="2012" name="PLoS Pathog.">
        <title>Diverse lifestyles and strategies of plant pathogenesis encoded in the genomes of eighteen Dothideomycetes fungi.</title>
        <authorList>
            <person name="Ohm R.A."/>
            <person name="Feau N."/>
            <person name="Henrissat B."/>
            <person name="Schoch C.L."/>
            <person name="Horwitz B.A."/>
            <person name="Barry K.W."/>
            <person name="Condon B.J."/>
            <person name="Copeland A.C."/>
            <person name="Dhillon B."/>
            <person name="Glaser F."/>
            <person name="Hesse C.N."/>
            <person name="Kosti I."/>
            <person name="LaButti K."/>
            <person name="Lindquist E.A."/>
            <person name="Lucas S."/>
            <person name="Salamov A.A."/>
            <person name="Bradshaw R.E."/>
            <person name="Ciuffetti L."/>
            <person name="Hamelin R.C."/>
            <person name="Kema G.H.J."/>
            <person name="Lawrence C."/>
            <person name="Scott J.A."/>
            <person name="Spatafora J.W."/>
            <person name="Turgeon B.G."/>
            <person name="de Wit P.J.G.M."/>
            <person name="Zhong S."/>
            <person name="Goodwin S.B."/>
            <person name="Grigoriev I.V."/>
        </authorList>
    </citation>
    <scope>NUCLEOTIDE SEQUENCE [LARGE SCALE GENOMIC DNA]</scope>
    <source>
        <strain evidence="3">NZE10 / CBS 128990</strain>
    </source>
</reference>
<organism evidence="2 3">
    <name type="scientific">Dothistroma septosporum (strain NZE10 / CBS 128990)</name>
    <name type="common">Red band needle blight fungus</name>
    <name type="synonym">Mycosphaerella pini</name>
    <dbReference type="NCBI Taxonomy" id="675120"/>
    <lineage>
        <taxon>Eukaryota</taxon>
        <taxon>Fungi</taxon>
        <taxon>Dikarya</taxon>
        <taxon>Ascomycota</taxon>
        <taxon>Pezizomycotina</taxon>
        <taxon>Dothideomycetes</taxon>
        <taxon>Dothideomycetidae</taxon>
        <taxon>Mycosphaerellales</taxon>
        <taxon>Mycosphaerellaceae</taxon>
        <taxon>Dothistroma</taxon>
    </lineage>
</organism>
<dbReference type="Gene3D" id="3.40.390.10">
    <property type="entry name" value="Collagenase (Catalytic Domain)"/>
    <property type="match status" value="1"/>
</dbReference>
<reference evidence="3" key="1">
    <citation type="journal article" date="2012" name="PLoS Genet.">
        <title>The genomes of the fungal plant pathogens Cladosporium fulvum and Dothistroma septosporum reveal adaptation to different hosts and lifestyles but also signatures of common ancestry.</title>
        <authorList>
            <person name="de Wit P.J.G.M."/>
            <person name="van der Burgt A."/>
            <person name="Oekmen B."/>
            <person name="Stergiopoulos I."/>
            <person name="Abd-Elsalam K.A."/>
            <person name="Aerts A.L."/>
            <person name="Bahkali A.H."/>
            <person name="Beenen H.G."/>
            <person name="Chettri P."/>
            <person name="Cox M.P."/>
            <person name="Datema E."/>
            <person name="de Vries R.P."/>
            <person name="Dhillon B."/>
            <person name="Ganley A.R."/>
            <person name="Griffiths S.A."/>
            <person name="Guo Y."/>
            <person name="Hamelin R.C."/>
            <person name="Henrissat B."/>
            <person name="Kabir M.S."/>
            <person name="Jashni M.K."/>
            <person name="Kema G."/>
            <person name="Klaubauf S."/>
            <person name="Lapidus A."/>
            <person name="Levasseur A."/>
            <person name="Lindquist E."/>
            <person name="Mehrabi R."/>
            <person name="Ohm R.A."/>
            <person name="Owen T.J."/>
            <person name="Salamov A."/>
            <person name="Schwelm A."/>
            <person name="Schijlen E."/>
            <person name="Sun H."/>
            <person name="van den Burg H.A."/>
            <person name="van Ham R.C.H.J."/>
            <person name="Zhang S."/>
            <person name="Goodwin S.B."/>
            <person name="Grigoriev I.V."/>
            <person name="Collemare J."/>
            <person name="Bradshaw R.E."/>
        </authorList>
    </citation>
    <scope>NUCLEOTIDE SEQUENCE [LARGE SCALE GENOMIC DNA]</scope>
    <source>
        <strain evidence="3">NZE10 / CBS 128990</strain>
    </source>
</reference>
<dbReference type="InterPro" id="IPR024079">
    <property type="entry name" value="MetalloPept_cat_dom_sf"/>
</dbReference>
<gene>
    <name evidence="2" type="ORF">DOTSEDRAFT_24113</name>
</gene>
<dbReference type="EMBL" id="KB446539">
    <property type="protein sequence ID" value="EME44010.1"/>
    <property type="molecule type" value="Genomic_DNA"/>
</dbReference>
<proteinExistence type="predicted"/>
<dbReference type="AlphaFoldDB" id="N1PNP6"/>
<evidence type="ECO:0000256" key="1">
    <source>
        <dbReference type="SAM" id="MobiDB-lite"/>
    </source>
</evidence>
<dbReference type="OrthoDB" id="5357726at2759"/>
<feature type="region of interest" description="Disordered" evidence="1">
    <location>
        <begin position="1"/>
        <end position="23"/>
    </location>
</feature>
<evidence type="ECO:0000313" key="3">
    <source>
        <dbReference type="Proteomes" id="UP000016933"/>
    </source>
</evidence>
<evidence type="ECO:0000313" key="2">
    <source>
        <dbReference type="EMBL" id="EME44010.1"/>
    </source>
</evidence>
<protein>
    <submittedName>
        <fullName evidence="2">Uncharacterized protein</fullName>
    </submittedName>
</protein>
<dbReference type="GO" id="GO:0008237">
    <property type="term" value="F:metallopeptidase activity"/>
    <property type="evidence" value="ECO:0007669"/>
    <property type="project" value="InterPro"/>
</dbReference>
<dbReference type="HOGENOM" id="CLU_2108961_0_0_1"/>
<dbReference type="SUPFAM" id="SSF55486">
    <property type="entry name" value="Metalloproteases ('zincins'), catalytic domain"/>
    <property type="match status" value="1"/>
</dbReference>
<sequence length="115" mass="12659">MQSITAFPSHEFHHSNEVGGKAPNSVGHIGDITYGPSNCFRLRKVSTESNNQKTFMNADSYKWFAMNAYYDSKCGKTFGDPEITTADSDEGNAEAERSIEYMPEVVSGGFVGVYV</sequence>
<name>N1PNP6_DOTSN</name>
<dbReference type="Proteomes" id="UP000016933">
    <property type="component" value="Unassembled WGS sequence"/>
</dbReference>